<proteinExistence type="predicted"/>
<reference evidence="2 3" key="1">
    <citation type="journal article" date="2018" name="Mol. Biol. Evol.">
        <title>Broad Genomic Sampling Reveals a Smut Pathogenic Ancestry of the Fungal Clade Ustilaginomycotina.</title>
        <authorList>
            <person name="Kijpornyongpan T."/>
            <person name="Mondo S.J."/>
            <person name="Barry K."/>
            <person name="Sandor L."/>
            <person name="Lee J."/>
            <person name="Lipzen A."/>
            <person name="Pangilinan J."/>
            <person name="LaButti K."/>
            <person name="Hainaut M."/>
            <person name="Henrissat B."/>
            <person name="Grigoriev I.V."/>
            <person name="Spatafora J.W."/>
            <person name="Aime M.C."/>
        </authorList>
    </citation>
    <scope>NUCLEOTIDE SEQUENCE [LARGE SCALE GENOMIC DNA]</scope>
    <source>
        <strain evidence="2 3">MCA 3645</strain>
    </source>
</reference>
<keyword evidence="1" id="KW-0812">Transmembrane</keyword>
<organism evidence="2 3">
    <name type="scientific">Testicularia cyperi</name>
    <dbReference type="NCBI Taxonomy" id="1882483"/>
    <lineage>
        <taxon>Eukaryota</taxon>
        <taxon>Fungi</taxon>
        <taxon>Dikarya</taxon>
        <taxon>Basidiomycota</taxon>
        <taxon>Ustilaginomycotina</taxon>
        <taxon>Ustilaginomycetes</taxon>
        <taxon>Ustilaginales</taxon>
        <taxon>Anthracoideaceae</taxon>
        <taxon>Testicularia</taxon>
    </lineage>
</organism>
<keyword evidence="1" id="KW-1133">Transmembrane helix</keyword>
<protein>
    <submittedName>
        <fullName evidence="2">Uncharacterized protein</fullName>
    </submittedName>
</protein>
<keyword evidence="3" id="KW-1185">Reference proteome</keyword>
<accession>A0A317XMX3</accession>
<evidence type="ECO:0000313" key="3">
    <source>
        <dbReference type="Proteomes" id="UP000246740"/>
    </source>
</evidence>
<name>A0A317XMX3_9BASI</name>
<keyword evidence="1" id="KW-0472">Membrane</keyword>
<gene>
    <name evidence="2" type="ORF">BCV70DRAFT_126628</name>
</gene>
<dbReference type="AlphaFoldDB" id="A0A317XMX3"/>
<feature type="transmembrane region" description="Helical" evidence="1">
    <location>
        <begin position="97"/>
        <end position="119"/>
    </location>
</feature>
<dbReference type="Proteomes" id="UP000246740">
    <property type="component" value="Unassembled WGS sequence"/>
</dbReference>
<sequence>MNSSIQYSIQYTHAHFLSLPLFHTHPPFPLASFAVPRPLLLSFDFIFSGRRCTVHHQLWLRAELFVFLLPLSTRPCAVASEQHTTTVQCSTELARSVLHILPLLLFLFLLLLHLSSSLLEPCAGNRAMKARHMSRSRGAWTIVASSHTRTHATVLLHAIRDLRPHAAKSAATSPPQSVSSAVFLPTVHTPFSPL</sequence>
<dbReference type="EMBL" id="KZ819196">
    <property type="protein sequence ID" value="PWY99227.1"/>
    <property type="molecule type" value="Genomic_DNA"/>
</dbReference>
<evidence type="ECO:0000313" key="2">
    <source>
        <dbReference type="EMBL" id="PWY99227.1"/>
    </source>
</evidence>
<dbReference type="InParanoid" id="A0A317XMX3"/>
<evidence type="ECO:0000256" key="1">
    <source>
        <dbReference type="SAM" id="Phobius"/>
    </source>
</evidence>